<feature type="region of interest" description="Disordered" evidence="1">
    <location>
        <begin position="1"/>
        <end position="79"/>
    </location>
</feature>
<organism evidence="2">
    <name type="scientific">uncultured Acetobacteraceae bacterium</name>
    <dbReference type="NCBI Taxonomy" id="169975"/>
    <lineage>
        <taxon>Bacteria</taxon>
        <taxon>Pseudomonadati</taxon>
        <taxon>Pseudomonadota</taxon>
        <taxon>Alphaproteobacteria</taxon>
        <taxon>Acetobacterales</taxon>
        <taxon>Acetobacteraceae</taxon>
        <taxon>environmental samples</taxon>
    </lineage>
</organism>
<feature type="non-terminal residue" evidence="2">
    <location>
        <position position="304"/>
    </location>
</feature>
<feature type="compositionally biased region" description="Basic and acidic residues" evidence="1">
    <location>
        <begin position="8"/>
        <end position="22"/>
    </location>
</feature>
<name>A0A6J4IND6_9PROT</name>
<evidence type="ECO:0000313" key="2">
    <source>
        <dbReference type="EMBL" id="CAA9254991.1"/>
    </source>
</evidence>
<feature type="compositionally biased region" description="Basic residues" evidence="1">
    <location>
        <begin position="23"/>
        <end position="51"/>
    </location>
</feature>
<feature type="region of interest" description="Disordered" evidence="1">
    <location>
        <begin position="116"/>
        <end position="143"/>
    </location>
</feature>
<feature type="region of interest" description="Disordered" evidence="1">
    <location>
        <begin position="280"/>
        <end position="304"/>
    </location>
</feature>
<feature type="non-terminal residue" evidence="2">
    <location>
        <position position="1"/>
    </location>
</feature>
<proteinExistence type="predicted"/>
<feature type="region of interest" description="Disordered" evidence="1">
    <location>
        <begin position="162"/>
        <end position="265"/>
    </location>
</feature>
<evidence type="ECO:0000256" key="1">
    <source>
        <dbReference type="SAM" id="MobiDB-lite"/>
    </source>
</evidence>
<feature type="compositionally biased region" description="Gly residues" evidence="1">
    <location>
        <begin position="128"/>
        <end position="140"/>
    </location>
</feature>
<sequence>GLRVAAADQRDQLGDDLRPDRRGLHHGLRHHRHDQLRPRRRLHDRRLRGPHRPVAAPARRRHGRNGRHPPHAARLRRRHRSVRVDGGTGRLPAPARLLPPRAADLRHRPLHRVAELRAGQPGRARQAGGSGAARRGGGVPRGRFRGAALLHADAHHRHHACRAGGLHHPGHAHAARPGHARLRAGPEDGRASRHRHRPDHQPHLRHRRGLGGGGGHHVPAALRRDRLLHRLPRRGEGLHRGRPRRHRLAPRRGARRPAHRPDRDLLERLFQRAVQGRRRLLHPGPHPDLPAHRPARPAGGREGM</sequence>
<dbReference type="EMBL" id="CADCTL010000164">
    <property type="protein sequence ID" value="CAA9254991.1"/>
    <property type="molecule type" value="Genomic_DNA"/>
</dbReference>
<accession>A0A6J4IND6</accession>
<reference evidence="2" key="1">
    <citation type="submission" date="2020-02" db="EMBL/GenBank/DDBJ databases">
        <authorList>
            <person name="Meier V. D."/>
        </authorList>
    </citation>
    <scope>NUCLEOTIDE SEQUENCE</scope>
    <source>
        <strain evidence="2">AVDCRST_MAG04</strain>
    </source>
</reference>
<protein>
    <submittedName>
        <fullName evidence="2">High-affinity branched-chain amino acid transport system permease protein LivH</fullName>
    </submittedName>
</protein>
<feature type="compositionally biased region" description="Basic residues" evidence="1">
    <location>
        <begin position="58"/>
        <end position="79"/>
    </location>
</feature>
<gene>
    <name evidence="2" type="ORF">AVDCRST_MAG04-2316</name>
</gene>
<dbReference type="AlphaFoldDB" id="A0A6J4IND6"/>
<feature type="compositionally biased region" description="Low complexity" evidence="1">
    <location>
        <begin position="117"/>
        <end position="127"/>
    </location>
</feature>
<feature type="compositionally biased region" description="Basic residues" evidence="1">
    <location>
        <begin position="192"/>
        <end position="209"/>
    </location>
</feature>
<feature type="compositionally biased region" description="Basic residues" evidence="1">
    <location>
        <begin position="168"/>
        <end position="182"/>
    </location>
</feature>
<feature type="compositionally biased region" description="Basic residues" evidence="1">
    <location>
        <begin position="240"/>
        <end position="258"/>
    </location>
</feature>